<dbReference type="GO" id="GO:0003824">
    <property type="term" value="F:catalytic activity"/>
    <property type="evidence" value="ECO:0007669"/>
    <property type="project" value="InterPro"/>
</dbReference>
<dbReference type="Proteomes" id="UP000183974">
    <property type="component" value="Unassembled WGS sequence"/>
</dbReference>
<evidence type="ECO:0000256" key="3">
    <source>
        <dbReference type="ARBA" id="ARBA00022723"/>
    </source>
</evidence>
<evidence type="ECO:0000259" key="7">
    <source>
        <dbReference type="Pfam" id="PF04055"/>
    </source>
</evidence>
<keyword evidence="3" id="KW-0479">Metal-binding</keyword>
<dbReference type="SFLD" id="SFLDS00029">
    <property type="entry name" value="Radical_SAM"/>
    <property type="match status" value="1"/>
</dbReference>
<dbReference type="Pfam" id="PF04055">
    <property type="entry name" value="Radical_SAM"/>
    <property type="match status" value="1"/>
</dbReference>
<dbReference type="EMBL" id="FRBR01000007">
    <property type="protein sequence ID" value="SHL93571.1"/>
    <property type="molecule type" value="Genomic_DNA"/>
</dbReference>
<keyword evidence="5" id="KW-0411">Iron-sulfur</keyword>
<dbReference type="GO" id="GO:0051536">
    <property type="term" value="F:iron-sulfur cluster binding"/>
    <property type="evidence" value="ECO:0007669"/>
    <property type="project" value="UniProtKB-KW"/>
</dbReference>
<protein>
    <submittedName>
        <fullName evidence="8">4Fe-4S single cluster domain-containing protein</fullName>
    </submittedName>
</protein>
<dbReference type="STRING" id="337701.SAMN05444398_107154"/>
<dbReference type="AlphaFoldDB" id="A0A1M7EPA4"/>
<evidence type="ECO:0000256" key="2">
    <source>
        <dbReference type="ARBA" id="ARBA00022691"/>
    </source>
</evidence>
<dbReference type="GO" id="GO:0046872">
    <property type="term" value="F:metal ion binding"/>
    <property type="evidence" value="ECO:0007669"/>
    <property type="project" value="UniProtKB-KW"/>
</dbReference>
<keyword evidence="4" id="KW-0408">Iron</keyword>
<dbReference type="OrthoDB" id="9810775at2"/>
<dbReference type="CDD" id="cd01335">
    <property type="entry name" value="Radical_SAM"/>
    <property type="match status" value="1"/>
</dbReference>
<dbReference type="SFLD" id="SFLDG01067">
    <property type="entry name" value="SPASM/twitch_domain_containing"/>
    <property type="match status" value="1"/>
</dbReference>
<feature type="domain" description="Radical SAM core" evidence="7">
    <location>
        <begin position="40"/>
        <end position="186"/>
    </location>
</feature>
<evidence type="ECO:0000256" key="1">
    <source>
        <dbReference type="ARBA" id="ARBA00001966"/>
    </source>
</evidence>
<dbReference type="PANTHER" id="PTHR11228:SF7">
    <property type="entry name" value="PQQA PEPTIDE CYCLASE"/>
    <property type="match status" value="1"/>
</dbReference>
<dbReference type="InterPro" id="IPR050377">
    <property type="entry name" value="Radical_SAM_PqqE_MftC-like"/>
</dbReference>
<organism evidence="8 9">
    <name type="scientific">Roseovarius pacificus</name>
    <dbReference type="NCBI Taxonomy" id="337701"/>
    <lineage>
        <taxon>Bacteria</taxon>
        <taxon>Pseudomonadati</taxon>
        <taxon>Pseudomonadota</taxon>
        <taxon>Alphaproteobacteria</taxon>
        <taxon>Rhodobacterales</taxon>
        <taxon>Roseobacteraceae</taxon>
        <taxon>Roseovarius</taxon>
    </lineage>
</organism>
<dbReference type="RefSeq" id="WP_073035262.1">
    <property type="nucleotide sequence ID" value="NZ_BMLR01000007.1"/>
</dbReference>
<feature type="compositionally biased region" description="Polar residues" evidence="6">
    <location>
        <begin position="12"/>
        <end position="26"/>
    </location>
</feature>
<evidence type="ECO:0000256" key="6">
    <source>
        <dbReference type="SAM" id="MobiDB-lite"/>
    </source>
</evidence>
<dbReference type="InterPro" id="IPR007197">
    <property type="entry name" value="rSAM"/>
</dbReference>
<evidence type="ECO:0000313" key="8">
    <source>
        <dbReference type="EMBL" id="SHL93571.1"/>
    </source>
</evidence>
<dbReference type="Gene3D" id="3.20.20.70">
    <property type="entry name" value="Aldolase class I"/>
    <property type="match status" value="1"/>
</dbReference>
<dbReference type="InterPro" id="IPR013785">
    <property type="entry name" value="Aldolase_TIM"/>
</dbReference>
<feature type="region of interest" description="Disordered" evidence="6">
    <location>
        <begin position="1"/>
        <end position="26"/>
    </location>
</feature>
<keyword evidence="2" id="KW-0949">S-adenosyl-L-methionine</keyword>
<dbReference type="PANTHER" id="PTHR11228">
    <property type="entry name" value="RADICAL SAM DOMAIN PROTEIN"/>
    <property type="match status" value="1"/>
</dbReference>
<proteinExistence type="predicted"/>
<dbReference type="InterPro" id="IPR058240">
    <property type="entry name" value="rSAM_sf"/>
</dbReference>
<name>A0A1M7EPA4_9RHOB</name>
<accession>A0A1M7EPA4</accession>
<reference evidence="8 9" key="1">
    <citation type="submission" date="2016-11" db="EMBL/GenBank/DDBJ databases">
        <authorList>
            <person name="Jaros S."/>
            <person name="Januszkiewicz K."/>
            <person name="Wedrychowicz H."/>
        </authorList>
    </citation>
    <scope>NUCLEOTIDE SEQUENCE [LARGE SCALE GENOMIC DNA]</scope>
    <source>
        <strain evidence="8 9">DSM 29589</strain>
    </source>
</reference>
<sequence length="317" mass="35287">MKDASPLDANSGKFQNPSTTADGQTRATVALSRPETLWFNTGTLCNITCANCYIESSPTNDRLVYITADEVRDYLDQIATRGWPIQEIGFTGGEPFMNPQMVDMARAALERGYRVLILTNAMRPMMRNTVRQGLLDLARHWRDQLTLRISVDHWSQELHDKERGEGAFAKTLEGMTWLRDNNLRMTVAGRTVWGETEAAARDGYARFYTTHAFDIDAYDPGHTVLFPEMDEAVEVPEITTACWGILGKSPDDVMCASSRMVVKRRGAARPTVLACTLLPYAPEFELGETLEQAERDVALNHPHCAKFCVLGGASCSA</sequence>
<evidence type="ECO:0000313" key="9">
    <source>
        <dbReference type="Proteomes" id="UP000183974"/>
    </source>
</evidence>
<gene>
    <name evidence="8" type="ORF">SAMN05444398_107154</name>
</gene>
<evidence type="ECO:0000256" key="4">
    <source>
        <dbReference type="ARBA" id="ARBA00023004"/>
    </source>
</evidence>
<comment type="cofactor">
    <cofactor evidence="1">
        <name>[4Fe-4S] cluster</name>
        <dbReference type="ChEBI" id="CHEBI:49883"/>
    </cofactor>
</comment>
<keyword evidence="9" id="KW-1185">Reference proteome</keyword>
<dbReference type="SUPFAM" id="SSF102114">
    <property type="entry name" value="Radical SAM enzymes"/>
    <property type="match status" value="1"/>
</dbReference>
<evidence type="ECO:0000256" key="5">
    <source>
        <dbReference type="ARBA" id="ARBA00023014"/>
    </source>
</evidence>